<dbReference type="RefSeq" id="WP_160767608.1">
    <property type="nucleotide sequence ID" value="NZ_JAUSWK010000008.1"/>
</dbReference>
<organism evidence="2 3">
    <name type="scientific">Qipengyuania citrea</name>
    <dbReference type="NCBI Taxonomy" id="225971"/>
    <lineage>
        <taxon>Bacteria</taxon>
        <taxon>Pseudomonadati</taxon>
        <taxon>Pseudomonadota</taxon>
        <taxon>Alphaproteobacteria</taxon>
        <taxon>Sphingomonadales</taxon>
        <taxon>Erythrobacteraceae</taxon>
        <taxon>Qipengyuania</taxon>
    </lineage>
</organism>
<gene>
    <name evidence="2" type="ORF">GRI55_14330</name>
    <name evidence="1" type="ORF">QOZ97_002919</name>
</gene>
<evidence type="ECO:0000313" key="2">
    <source>
        <dbReference type="EMBL" id="MXP36924.1"/>
    </source>
</evidence>
<keyword evidence="4" id="KW-1185">Reference proteome</keyword>
<dbReference type="AlphaFoldDB" id="A0A6I4UGF3"/>
<accession>A0A6I4UGF3</accession>
<proteinExistence type="predicted"/>
<dbReference type="EMBL" id="WTYG01000009">
    <property type="protein sequence ID" value="MXP36924.1"/>
    <property type="molecule type" value="Genomic_DNA"/>
</dbReference>
<sequence length="185" mass="20876">MLAGLAKCTDLCGKRMMKRLVSYENLLSCITRDESHHVATLDWKAFLHLSPILRLRRREARAALRKYLSGLQGAKWEVDTVRFPIGSQIDEQALNSITGDIAGALDAIATKAMTPKEICKALKITNQERLRWTKDGRLKTSGVVSFRRANTVSISTYSAHAIHELMKDHSVIEGWRQKDLDSRKS</sequence>
<reference evidence="2 3" key="1">
    <citation type="submission" date="2019-12" db="EMBL/GenBank/DDBJ databases">
        <title>Genomic-based taxomic classification of the family Erythrobacteraceae.</title>
        <authorList>
            <person name="Xu L."/>
        </authorList>
    </citation>
    <scope>NUCLEOTIDE SEQUENCE [LARGE SCALE GENOMIC DNA]</scope>
    <source>
        <strain evidence="2 3">CGMCC 1.8703</strain>
    </source>
</reference>
<dbReference type="GeneID" id="93687726"/>
<name>A0A6I4UGF3_9SPHN</name>
<dbReference type="Proteomes" id="UP000439914">
    <property type="component" value="Unassembled WGS sequence"/>
</dbReference>
<dbReference type="EMBL" id="JAUSWK010000008">
    <property type="protein sequence ID" value="MDQ0567363.1"/>
    <property type="molecule type" value="Genomic_DNA"/>
</dbReference>
<evidence type="ECO:0000313" key="1">
    <source>
        <dbReference type="EMBL" id="MDQ0567363.1"/>
    </source>
</evidence>
<evidence type="ECO:0000313" key="3">
    <source>
        <dbReference type="Proteomes" id="UP000439914"/>
    </source>
</evidence>
<dbReference type="Proteomes" id="UP001238601">
    <property type="component" value="Unassembled WGS sequence"/>
</dbReference>
<evidence type="ECO:0000313" key="4">
    <source>
        <dbReference type="Proteomes" id="UP001238601"/>
    </source>
</evidence>
<comment type="caution">
    <text evidence="2">The sequence shown here is derived from an EMBL/GenBank/DDBJ whole genome shotgun (WGS) entry which is preliminary data.</text>
</comment>
<protein>
    <submittedName>
        <fullName evidence="2">Uncharacterized protein</fullName>
    </submittedName>
</protein>
<reference evidence="1 4" key="2">
    <citation type="submission" date="2023-07" db="EMBL/GenBank/DDBJ databases">
        <title>Genomic Encyclopedia of Type Strains, Phase IV (KMG-IV): sequencing the most valuable type-strain genomes for metagenomic binning, comparative biology and taxonomic classification.</title>
        <authorList>
            <person name="Goeker M."/>
        </authorList>
    </citation>
    <scope>NUCLEOTIDE SEQUENCE [LARGE SCALE GENOMIC DNA]</scope>
    <source>
        <strain evidence="1 4">DSM 14432</strain>
    </source>
</reference>